<evidence type="ECO:0000313" key="2">
    <source>
        <dbReference type="Proteomes" id="UP001420932"/>
    </source>
</evidence>
<name>A0AAP0F8T0_9MAGN</name>
<organism evidence="1 2">
    <name type="scientific">Stephania yunnanensis</name>
    <dbReference type="NCBI Taxonomy" id="152371"/>
    <lineage>
        <taxon>Eukaryota</taxon>
        <taxon>Viridiplantae</taxon>
        <taxon>Streptophyta</taxon>
        <taxon>Embryophyta</taxon>
        <taxon>Tracheophyta</taxon>
        <taxon>Spermatophyta</taxon>
        <taxon>Magnoliopsida</taxon>
        <taxon>Ranunculales</taxon>
        <taxon>Menispermaceae</taxon>
        <taxon>Menispermoideae</taxon>
        <taxon>Cissampelideae</taxon>
        <taxon>Stephania</taxon>
    </lineage>
</organism>
<dbReference type="EMBL" id="JBBNAF010000010">
    <property type="protein sequence ID" value="KAK9106999.1"/>
    <property type="molecule type" value="Genomic_DNA"/>
</dbReference>
<reference evidence="1 2" key="1">
    <citation type="submission" date="2024-01" db="EMBL/GenBank/DDBJ databases">
        <title>Genome assemblies of Stephania.</title>
        <authorList>
            <person name="Yang L."/>
        </authorList>
    </citation>
    <scope>NUCLEOTIDE SEQUENCE [LARGE SCALE GENOMIC DNA]</scope>
    <source>
        <strain evidence="1">YNDBR</strain>
        <tissue evidence="1">Leaf</tissue>
    </source>
</reference>
<dbReference type="Proteomes" id="UP001420932">
    <property type="component" value="Unassembled WGS sequence"/>
</dbReference>
<gene>
    <name evidence="1" type="ORF">Syun_023010</name>
</gene>
<comment type="caution">
    <text evidence="1">The sequence shown here is derived from an EMBL/GenBank/DDBJ whole genome shotgun (WGS) entry which is preliminary data.</text>
</comment>
<protein>
    <submittedName>
        <fullName evidence="1">Uncharacterized protein</fullName>
    </submittedName>
</protein>
<dbReference type="AlphaFoldDB" id="A0AAP0F8T0"/>
<evidence type="ECO:0000313" key="1">
    <source>
        <dbReference type="EMBL" id="KAK9106999.1"/>
    </source>
</evidence>
<sequence length="71" mass="8259">MIDFGWFDFGRKLSSLFDFGLGRMRMSWLTVSIETDSLYNMTMASDKAGLQVHVMLLEFWAFPSVPFQIKL</sequence>
<accession>A0AAP0F8T0</accession>
<keyword evidence="2" id="KW-1185">Reference proteome</keyword>
<proteinExistence type="predicted"/>